<keyword evidence="4" id="KW-1185">Reference proteome</keyword>
<gene>
    <name evidence="3" type="primary">Aste57867_10949</name>
    <name evidence="2" type="ORF">As57867_010909</name>
    <name evidence="3" type="ORF">ASTE57867_10949</name>
</gene>
<evidence type="ECO:0000313" key="4">
    <source>
        <dbReference type="Proteomes" id="UP000332933"/>
    </source>
</evidence>
<evidence type="ECO:0000256" key="1">
    <source>
        <dbReference type="SAM" id="MobiDB-lite"/>
    </source>
</evidence>
<feature type="region of interest" description="Disordered" evidence="1">
    <location>
        <begin position="1"/>
        <end position="23"/>
    </location>
</feature>
<accession>A0A485KRQ0</accession>
<feature type="compositionally biased region" description="Acidic residues" evidence="1">
    <location>
        <begin position="91"/>
        <end position="105"/>
    </location>
</feature>
<protein>
    <submittedName>
        <fullName evidence="3">Aste57867_10949 protein</fullName>
    </submittedName>
</protein>
<dbReference type="EMBL" id="CAADRA010005262">
    <property type="protein sequence ID" value="VFT87817.1"/>
    <property type="molecule type" value="Genomic_DNA"/>
</dbReference>
<proteinExistence type="predicted"/>
<dbReference type="Proteomes" id="UP000332933">
    <property type="component" value="Unassembled WGS sequence"/>
</dbReference>
<reference evidence="3 4" key="1">
    <citation type="submission" date="2019-03" db="EMBL/GenBank/DDBJ databases">
        <authorList>
            <person name="Gaulin E."/>
            <person name="Dumas B."/>
        </authorList>
    </citation>
    <scope>NUCLEOTIDE SEQUENCE [LARGE SCALE GENOMIC DNA]</scope>
    <source>
        <strain evidence="3">CBS 568.67</strain>
    </source>
</reference>
<feature type="region of interest" description="Disordered" evidence="1">
    <location>
        <begin position="91"/>
        <end position="111"/>
    </location>
</feature>
<dbReference type="AlphaFoldDB" id="A0A485KRQ0"/>
<name>A0A485KRQ0_9STRA</name>
<feature type="compositionally biased region" description="Polar residues" evidence="1">
    <location>
        <begin position="1"/>
        <end position="11"/>
    </location>
</feature>
<evidence type="ECO:0000313" key="2">
    <source>
        <dbReference type="EMBL" id="KAF0698420.1"/>
    </source>
</evidence>
<dbReference type="EMBL" id="VJMH01005241">
    <property type="protein sequence ID" value="KAF0698420.1"/>
    <property type="molecule type" value="Genomic_DNA"/>
</dbReference>
<organism evidence="3 4">
    <name type="scientific">Aphanomyces stellatus</name>
    <dbReference type="NCBI Taxonomy" id="120398"/>
    <lineage>
        <taxon>Eukaryota</taxon>
        <taxon>Sar</taxon>
        <taxon>Stramenopiles</taxon>
        <taxon>Oomycota</taxon>
        <taxon>Saprolegniomycetes</taxon>
        <taxon>Saprolegniales</taxon>
        <taxon>Verrucalvaceae</taxon>
        <taxon>Aphanomyces</taxon>
    </lineage>
</organism>
<dbReference type="OrthoDB" id="67630at2759"/>
<reference evidence="2" key="2">
    <citation type="submission" date="2019-06" db="EMBL/GenBank/DDBJ databases">
        <title>Genomics analysis of Aphanomyces spp. identifies a new class of oomycete effector associated with host adaptation.</title>
        <authorList>
            <person name="Gaulin E."/>
        </authorList>
    </citation>
    <scope>NUCLEOTIDE SEQUENCE</scope>
    <source>
        <strain evidence="2">CBS 578.67</strain>
    </source>
</reference>
<evidence type="ECO:0000313" key="3">
    <source>
        <dbReference type="EMBL" id="VFT87817.1"/>
    </source>
</evidence>
<sequence>MVLPPSTNLQHSSRHQHTTDDSPWDKFMHAMSRFTANVEAVVAAFLLSTAKASSPPRCPCRRIPLPTGRVALRIIQERRAASTFRSIADDDCMSVDSDDETEGSEDSYGANDDGGGAFEWAELLLQNRFLDLYVRHAAALTIQRAFLRHKTTPSSSDRRRRRTPLASLMRLQEEIDAKHHAARAIQLLWRRHTHTATSCTSVQRLKRKRLHVLQTTMTTTHEVTDCRHTLVQDAKEFVVRALQC</sequence>